<evidence type="ECO:0000313" key="2">
    <source>
        <dbReference type="EMBL" id="MBX71598.1"/>
    </source>
</evidence>
<protein>
    <submittedName>
        <fullName evidence="2">Uncharacterized protein</fullName>
    </submittedName>
</protein>
<organism evidence="2">
    <name type="scientific">Rhizophora mucronata</name>
    <name type="common">Asiatic mangrove</name>
    <dbReference type="NCBI Taxonomy" id="61149"/>
    <lineage>
        <taxon>Eukaryota</taxon>
        <taxon>Viridiplantae</taxon>
        <taxon>Streptophyta</taxon>
        <taxon>Embryophyta</taxon>
        <taxon>Tracheophyta</taxon>
        <taxon>Spermatophyta</taxon>
        <taxon>Magnoliopsida</taxon>
        <taxon>eudicotyledons</taxon>
        <taxon>Gunneridae</taxon>
        <taxon>Pentapetalae</taxon>
        <taxon>rosids</taxon>
        <taxon>fabids</taxon>
        <taxon>Malpighiales</taxon>
        <taxon>Rhizophoraceae</taxon>
        <taxon>Rhizophora</taxon>
    </lineage>
</organism>
<keyword evidence="1" id="KW-0812">Transmembrane</keyword>
<name>A0A2P2QX96_RHIMU</name>
<feature type="transmembrane region" description="Helical" evidence="1">
    <location>
        <begin position="39"/>
        <end position="60"/>
    </location>
</feature>
<dbReference type="EMBL" id="GGEC01091114">
    <property type="protein sequence ID" value="MBX71598.1"/>
    <property type="molecule type" value="Transcribed_RNA"/>
</dbReference>
<keyword evidence="1" id="KW-1133">Transmembrane helix</keyword>
<dbReference type="AlphaFoldDB" id="A0A2P2QX96"/>
<keyword evidence="1" id="KW-0472">Membrane</keyword>
<sequence>MCWNRNCQSKFLCDFWLAENWCNKEQNGEKQWAREIASIYLLVFFLNNVSLCTNLLRSLLLFQSPNVWNG</sequence>
<accession>A0A2P2QX96</accession>
<reference evidence="2" key="1">
    <citation type="submission" date="2018-02" db="EMBL/GenBank/DDBJ databases">
        <title>Rhizophora mucronata_Transcriptome.</title>
        <authorList>
            <person name="Meera S.P."/>
            <person name="Sreeshan A."/>
            <person name="Augustine A."/>
        </authorList>
    </citation>
    <scope>NUCLEOTIDE SEQUENCE</scope>
    <source>
        <tissue evidence="2">Leaf</tissue>
    </source>
</reference>
<proteinExistence type="predicted"/>
<evidence type="ECO:0000256" key="1">
    <source>
        <dbReference type="SAM" id="Phobius"/>
    </source>
</evidence>